<evidence type="ECO:0000313" key="1">
    <source>
        <dbReference type="EMBL" id="WVZ02061.1"/>
    </source>
</evidence>
<dbReference type="Proteomes" id="UP001374535">
    <property type="component" value="Chromosome 7"/>
</dbReference>
<protein>
    <submittedName>
        <fullName evidence="1">Uncharacterized protein</fullName>
    </submittedName>
</protein>
<organism evidence="1 2">
    <name type="scientific">Vigna mungo</name>
    <name type="common">Black gram</name>
    <name type="synonym">Phaseolus mungo</name>
    <dbReference type="NCBI Taxonomy" id="3915"/>
    <lineage>
        <taxon>Eukaryota</taxon>
        <taxon>Viridiplantae</taxon>
        <taxon>Streptophyta</taxon>
        <taxon>Embryophyta</taxon>
        <taxon>Tracheophyta</taxon>
        <taxon>Spermatophyta</taxon>
        <taxon>Magnoliopsida</taxon>
        <taxon>eudicotyledons</taxon>
        <taxon>Gunneridae</taxon>
        <taxon>Pentapetalae</taxon>
        <taxon>rosids</taxon>
        <taxon>fabids</taxon>
        <taxon>Fabales</taxon>
        <taxon>Fabaceae</taxon>
        <taxon>Papilionoideae</taxon>
        <taxon>50 kb inversion clade</taxon>
        <taxon>NPAAA clade</taxon>
        <taxon>indigoferoid/millettioid clade</taxon>
        <taxon>Phaseoleae</taxon>
        <taxon>Vigna</taxon>
    </lineage>
</organism>
<dbReference type="AlphaFoldDB" id="A0AAQ3N480"/>
<name>A0AAQ3N480_VIGMU</name>
<evidence type="ECO:0000313" key="2">
    <source>
        <dbReference type="Proteomes" id="UP001374535"/>
    </source>
</evidence>
<keyword evidence="2" id="KW-1185">Reference proteome</keyword>
<reference evidence="1 2" key="1">
    <citation type="journal article" date="2023" name="Life. Sci Alliance">
        <title>Evolutionary insights into 3D genome organization and epigenetic landscape of Vigna mungo.</title>
        <authorList>
            <person name="Junaid A."/>
            <person name="Singh B."/>
            <person name="Bhatia S."/>
        </authorList>
    </citation>
    <scope>NUCLEOTIDE SEQUENCE [LARGE SCALE GENOMIC DNA]</scope>
    <source>
        <strain evidence="1">Urdbean</strain>
    </source>
</reference>
<gene>
    <name evidence="1" type="ORF">V8G54_022867</name>
</gene>
<sequence length="415" mass="47478">MATLFGKLRERELELGRWREEEESEQKHSIALKTVCKTASRKYIEEADSDSEMLEQVVMNMTVKKFSKFMKSRKFVSDFASNTRGNKRRNKVAVPICYDCGKGHIKPDCLVLKMKQILDEKTNQDRRKSKQKNAYFVWKDNDSNYSSSDNDQTLEEETNLYLMVSSVCSGSSGCNFDDELIKDREIKDIGDSKPLGMLKGKITFFLSSASVMKKHRRTTFASGGLQKGYIAQTHGTLAFPRRGFCFSRVVGVNIKIDEDIWTTIVGLRSNGHKSTMGVPGINKMAIYKDCLRFPDKPRDFTLFKASGMKRDERLCAFVLAWILLPTGVTLSCSRKNLIEKLALHHMGLRKKESGWVFKDKHLPVVEEVEPLEKPLSKVHRKLDEALDINMFGGTSKNDEIDEEDQFEEEYINISN</sequence>
<accession>A0AAQ3N480</accession>
<dbReference type="EMBL" id="CP144694">
    <property type="protein sequence ID" value="WVZ02061.1"/>
    <property type="molecule type" value="Genomic_DNA"/>
</dbReference>
<proteinExistence type="predicted"/>